<feature type="transmembrane region" description="Helical" evidence="2">
    <location>
        <begin position="79"/>
        <end position="105"/>
    </location>
</feature>
<accession>A0A8W8MUT3</accession>
<dbReference type="EnsemblMetazoa" id="G35171.1">
    <property type="protein sequence ID" value="G35171.1:cds"/>
    <property type="gene ID" value="G35171"/>
</dbReference>
<dbReference type="InterPro" id="IPR051856">
    <property type="entry name" value="CSR-E3_Ligase_Protein"/>
</dbReference>
<dbReference type="PANTHER" id="PTHR21041">
    <property type="entry name" value="DENDRITIC CELL-SPECIFIC TRANSMEMBRANE PROTEIN"/>
    <property type="match status" value="1"/>
</dbReference>
<keyword evidence="2" id="KW-0812">Transmembrane</keyword>
<feature type="transmembrane region" description="Helical" evidence="2">
    <location>
        <begin position="44"/>
        <end position="67"/>
    </location>
</feature>
<sequence>MVHTRSPSQELILPPTDPLPPEEPQIPPDWHTFHFYENPYLSGLYGALGGLLAGGALLGILWYFYGIEFLLSVYIAGPMALLLLIGMSLSVACRCIICILVPELLGKYGRWVLYSLLLAALVSGPVSNISTNMERMSNSMSCSVEMIKNQTRDLQQQFLDPFNDIKASGFLHGIP</sequence>
<keyword evidence="2" id="KW-1133">Transmembrane helix</keyword>
<reference evidence="3" key="1">
    <citation type="submission" date="2022-08" db="UniProtKB">
        <authorList>
            <consortium name="EnsemblMetazoa"/>
        </authorList>
    </citation>
    <scope>IDENTIFICATION</scope>
    <source>
        <strain evidence="3">05x7-T-G4-1.051#20</strain>
    </source>
</reference>
<dbReference type="Proteomes" id="UP000005408">
    <property type="component" value="Unassembled WGS sequence"/>
</dbReference>
<proteinExistence type="predicted"/>
<organism evidence="3 4">
    <name type="scientific">Magallana gigas</name>
    <name type="common">Pacific oyster</name>
    <name type="synonym">Crassostrea gigas</name>
    <dbReference type="NCBI Taxonomy" id="29159"/>
    <lineage>
        <taxon>Eukaryota</taxon>
        <taxon>Metazoa</taxon>
        <taxon>Spiralia</taxon>
        <taxon>Lophotrochozoa</taxon>
        <taxon>Mollusca</taxon>
        <taxon>Bivalvia</taxon>
        <taxon>Autobranchia</taxon>
        <taxon>Pteriomorphia</taxon>
        <taxon>Ostreida</taxon>
        <taxon>Ostreoidea</taxon>
        <taxon>Ostreidae</taxon>
        <taxon>Magallana</taxon>
    </lineage>
</organism>
<feature type="transmembrane region" description="Helical" evidence="2">
    <location>
        <begin position="111"/>
        <end position="130"/>
    </location>
</feature>
<feature type="region of interest" description="Disordered" evidence="1">
    <location>
        <begin position="1"/>
        <end position="21"/>
    </location>
</feature>
<evidence type="ECO:0000313" key="3">
    <source>
        <dbReference type="EnsemblMetazoa" id="G35171.1:cds"/>
    </source>
</evidence>
<evidence type="ECO:0000256" key="1">
    <source>
        <dbReference type="SAM" id="MobiDB-lite"/>
    </source>
</evidence>
<name>A0A8W8MUT3_MAGGI</name>
<evidence type="ECO:0000313" key="4">
    <source>
        <dbReference type="Proteomes" id="UP000005408"/>
    </source>
</evidence>
<protein>
    <submittedName>
        <fullName evidence="3">Uncharacterized protein</fullName>
    </submittedName>
</protein>
<keyword evidence="2" id="KW-0472">Membrane</keyword>
<evidence type="ECO:0000256" key="2">
    <source>
        <dbReference type="SAM" id="Phobius"/>
    </source>
</evidence>
<dbReference type="AlphaFoldDB" id="A0A8W8MUT3"/>
<keyword evidence="4" id="KW-1185">Reference proteome</keyword>